<evidence type="ECO:0000256" key="3">
    <source>
        <dbReference type="ARBA" id="ARBA00023186"/>
    </source>
</evidence>
<protein>
    <submittedName>
        <fullName evidence="7">Uncharacterized protein</fullName>
    </submittedName>
</protein>
<name>A0A1Y2J453_TRAC3</name>
<dbReference type="AlphaFoldDB" id="A0A1Y2J453"/>
<comment type="similarity">
    <text evidence="4">Belongs to the complex I LYR family. SDHAF1 subfamily.</text>
</comment>
<organism evidence="7 8">
    <name type="scientific">Trametes coccinea (strain BRFM310)</name>
    <name type="common">Pycnoporus coccineus</name>
    <dbReference type="NCBI Taxonomy" id="1353009"/>
    <lineage>
        <taxon>Eukaryota</taxon>
        <taxon>Fungi</taxon>
        <taxon>Dikarya</taxon>
        <taxon>Basidiomycota</taxon>
        <taxon>Agaricomycotina</taxon>
        <taxon>Agaricomycetes</taxon>
        <taxon>Polyporales</taxon>
        <taxon>Polyporaceae</taxon>
        <taxon>Trametes</taxon>
    </lineage>
</organism>
<evidence type="ECO:0000256" key="2">
    <source>
        <dbReference type="ARBA" id="ARBA00023128"/>
    </source>
</evidence>
<reference evidence="7 8" key="1">
    <citation type="journal article" date="2015" name="Biotechnol. Biofuels">
        <title>Enhanced degradation of softwood versus hardwood by the white-rot fungus Pycnoporus coccineus.</title>
        <authorList>
            <person name="Couturier M."/>
            <person name="Navarro D."/>
            <person name="Chevret D."/>
            <person name="Henrissat B."/>
            <person name="Piumi F."/>
            <person name="Ruiz-Duenas F.J."/>
            <person name="Martinez A.T."/>
            <person name="Grigoriev I.V."/>
            <person name="Riley R."/>
            <person name="Lipzen A."/>
            <person name="Berrin J.G."/>
            <person name="Master E.R."/>
            <person name="Rosso M.N."/>
        </authorList>
    </citation>
    <scope>NUCLEOTIDE SEQUENCE [LARGE SCALE GENOMIC DNA]</scope>
    <source>
        <strain evidence="7 8">BRFM310</strain>
    </source>
</reference>
<keyword evidence="3" id="KW-0143">Chaperone</keyword>
<dbReference type="Pfam" id="PF05347">
    <property type="entry name" value="Complex1_LYR"/>
    <property type="match status" value="1"/>
</dbReference>
<evidence type="ECO:0000259" key="5">
    <source>
        <dbReference type="Pfam" id="PF05347"/>
    </source>
</evidence>
<dbReference type="InterPro" id="IPR029058">
    <property type="entry name" value="AB_hydrolase_fold"/>
</dbReference>
<keyword evidence="8" id="KW-1185">Reference proteome</keyword>
<dbReference type="CDD" id="cd20268">
    <property type="entry name" value="Complex1_LYR_SDHAF1_LYRM8"/>
    <property type="match status" value="1"/>
</dbReference>
<comment type="subcellular location">
    <subcellularLocation>
        <location evidence="1">Mitochondrion matrix</location>
    </subcellularLocation>
</comment>
<dbReference type="GO" id="GO:0034553">
    <property type="term" value="P:mitochondrial respiratory chain complex II assembly"/>
    <property type="evidence" value="ECO:0007669"/>
    <property type="project" value="InterPro"/>
</dbReference>
<evidence type="ECO:0000313" key="8">
    <source>
        <dbReference type="Proteomes" id="UP000193067"/>
    </source>
</evidence>
<dbReference type="PANTHER" id="PTHR13675:SF1">
    <property type="entry name" value="SUCCINATE DEHYDROGENASE ASSEMBLY FACTOR 1, MITOCHONDRIAL"/>
    <property type="match status" value="1"/>
</dbReference>
<evidence type="ECO:0000313" key="7">
    <source>
        <dbReference type="EMBL" id="OSD07221.1"/>
    </source>
</evidence>
<evidence type="ECO:0000256" key="4">
    <source>
        <dbReference type="ARBA" id="ARBA00025715"/>
    </source>
</evidence>
<dbReference type="InterPro" id="IPR008011">
    <property type="entry name" value="Complex1_LYR_dom"/>
</dbReference>
<evidence type="ECO:0000256" key="1">
    <source>
        <dbReference type="ARBA" id="ARBA00004305"/>
    </source>
</evidence>
<evidence type="ECO:0000259" key="6">
    <source>
        <dbReference type="Pfam" id="PF12697"/>
    </source>
</evidence>
<dbReference type="InterPro" id="IPR000073">
    <property type="entry name" value="AB_hydrolase_1"/>
</dbReference>
<dbReference type="InterPro" id="IPR045295">
    <property type="entry name" value="Complex1_LYR_SDHAF1_LYRM8"/>
</dbReference>
<dbReference type="STRING" id="1353009.A0A1Y2J453"/>
<dbReference type="Pfam" id="PF12697">
    <property type="entry name" value="Abhydrolase_6"/>
    <property type="match status" value="1"/>
</dbReference>
<dbReference type="OrthoDB" id="273010at2759"/>
<dbReference type="PANTHER" id="PTHR13675">
    <property type="entry name" value="LYR MOTIF-CONTAINING PROTEIN 2"/>
    <property type="match status" value="1"/>
</dbReference>
<dbReference type="Gene3D" id="3.40.50.1820">
    <property type="entry name" value="alpha/beta hydrolase"/>
    <property type="match status" value="1"/>
</dbReference>
<accession>A0A1Y2J453</accession>
<feature type="domain" description="Complex 1 LYR protein" evidence="5">
    <location>
        <begin position="10"/>
        <end position="70"/>
    </location>
</feature>
<dbReference type="GO" id="GO:0005759">
    <property type="term" value="C:mitochondrial matrix"/>
    <property type="evidence" value="ECO:0007669"/>
    <property type="project" value="UniProtKB-SubCell"/>
</dbReference>
<dbReference type="SUPFAM" id="SSF53474">
    <property type="entry name" value="alpha/beta-Hydrolases"/>
    <property type="match status" value="1"/>
</dbReference>
<dbReference type="EMBL" id="KZ084088">
    <property type="protein sequence ID" value="OSD07221.1"/>
    <property type="molecule type" value="Genomic_DNA"/>
</dbReference>
<dbReference type="Proteomes" id="UP000193067">
    <property type="component" value="Unassembled WGS sequence"/>
</dbReference>
<feature type="domain" description="AB hydrolase-1" evidence="6">
    <location>
        <begin position="105"/>
        <end position="390"/>
    </location>
</feature>
<gene>
    <name evidence="7" type="ORF">PYCCODRAFT_1463520</name>
</gene>
<sequence length="406" mass="46132">MAPKHSGLQREVLALYRRALRMVNTKPPTAQPKFRLFVRYSFKTQATSISPRNISTIEHLLRRGRRQIEMYEDPNVRDCWIDEPLYFVAKRYVPPNSSPTGLTLLFFHNTGSHKEVWEPIIQNIFEQASNGTHSKSVGIREAWTWDWQTHGEAGRLNAAVVARAKKHIVLAELAHSIKRFAATEGFLHGHNLAGIGHCSGGTSLVLTTIDDAQPGLKYKVMIIMEPSIVARESAIQDLHDHLKGLRAMVERRRHTWKSREAARRHFQGRPPWRKWDPRTLQLFVEHGLTERLVQNADGSSAIQVTTCCSPFQEGSAYYGAESNEDHYAAAETLKTLDPDLPVHMLFVTPPEVWPEYQREAALRLRKFASVKLIPNVGHFLVQEKPDMVASLVYDTLIDQAATQAKL</sequence>
<proteinExistence type="inferred from homology"/>
<keyword evidence="2" id="KW-0496">Mitochondrion</keyword>